<dbReference type="GO" id="GO:0005829">
    <property type="term" value="C:cytosol"/>
    <property type="evidence" value="ECO:0007669"/>
    <property type="project" value="Ensembl"/>
</dbReference>
<dbReference type="InterPro" id="IPR017920">
    <property type="entry name" value="COMM"/>
</dbReference>
<evidence type="ECO:0000313" key="5">
    <source>
        <dbReference type="Ensembl" id="ENSMSIP00000005457.1"/>
    </source>
</evidence>
<proteinExistence type="predicted"/>
<dbReference type="CDD" id="cd04757">
    <property type="entry name" value="Commd9"/>
    <property type="match status" value="1"/>
</dbReference>
<evidence type="ECO:0000259" key="4">
    <source>
        <dbReference type="PROSITE" id="PS51269"/>
    </source>
</evidence>
<keyword evidence="3" id="KW-0804">Transcription</keyword>
<keyword evidence="6" id="KW-1185">Reference proteome</keyword>
<dbReference type="PANTHER" id="PTHR15663">
    <property type="entry name" value="COMM DOMAIN-CONTAINING PROTEIN 9"/>
    <property type="match status" value="1"/>
</dbReference>
<dbReference type="GO" id="GO:0042632">
    <property type="term" value="P:cholesterol homeostasis"/>
    <property type="evidence" value="ECO:0007669"/>
    <property type="project" value="Ensembl"/>
</dbReference>
<reference evidence="5" key="2">
    <citation type="submission" date="2025-09" db="UniProtKB">
        <authorList>
            <consortium name="Ensembl"/>
        </authorList>
    </citation>
    <scope>IDENTIFICATION</scope>
</reference>
<evidence type="ECO:0000313" key="6">
    <source>
        <dbReference type="Proteomes" id="UP000694415"/>
    </source>
</evidence>
<reference evidence="5" key="1">
    <citation type="submission" date="2025-08" db="UniProtKB">
        <authorList>
            <consortium name="Ensembl"/>
        </authorList>
    </citation>
    <scope>IDENTIFICATION</scope>
</reference>
<dbReference type="GO" id="GO:0005654">
    <property type="term" value="C:nucleoplasm"/>
    <property type="evidence" value="ECO:0007669"/>
    <property type="project" value="Ensembl"/>
</dbReference>
<dbReference type="PANTHER" id="PTHR15663:SF4">
    <property type="entry name" value="COMM DOMAIN-CONTAINING PROTEIN 9"/>
    <property type="match status" value="1"/>
</dbReference>
<evidence type="ECO:0000256" key="1">
    <source>
        <dbReference type="ARBA" id="ARBA00022786"/>
    </source>
</evidence>
<dbReference type="InterPro" id="IPR037360">
    <property type="entry name" value="COMMD9"/>
</dbReference>
<name>A0A8C6GFS2_MUSSI</name>
<dbReference type="Ensembl" id="ENSMSIT00000006898.1">
    <property type="protein sequence ID" value="ENSMSIP00000005457.1"/>
    <property type="gene ID" value="ENSMSIG00000004921.1"/>
</dbReference>
<dbReference type="Pfam" id="PF07258">
    <property type="entry name" value="COMM_domain"/>
    <property type="match status" value="1"/>
</dbReference>
<accession>A0A8C6GFS2</accession>
<evidence type="ECO:0000256" key="2">
    <source>
        <dbReference type="ARBA" id="ARBA00023015"/>
    </source>
</evidence>
<dbReference type="GeneTree" id="ENSGT00390000006218"/>
<evidence type="ECO:0000256" key="3">
    <source>
        <dbReference type="ARBA" id="ARBA00023163"/>
    </source>
</evidence>
<protein>
    <submittedName>
        <fullName evidence="5">COMM domain containing 9</fullName>
    </submittedName>
</protein>
<dbReference type="Proteomes" id="UP000694415">
    <property type="component" value="Unplaced"/>
</dbReference>
<keyword evidence="1" id="KW-0833">Ubl conjugation pathway</keyword>
<keyword evidence="2" id="KW-0805">Transcription regulation</keyword>
<dbReference type="GO" id="GO:0005794">
    <property type="term" value="C:Golgi apparatus"/>
    <property type="evidence" value="ECO:0007669"/>
    <property type="project" value="Ensembl"/>
</dbReference>
<organism evidence="5 6">
    <name type="scientific">Mus spicilegus</name>
    <name type="common">Mound-building mouse</name>
    <dbReference type="NCBI Taxonomy" id="10103"/>
    <lineage>
        <taxon>Eukaryota</taxon>
        <taxon>Metazoa</taxon>
        <taxon>Chordata</taxon>
        <taxon>Craniata</taxon>
        <taxon>Vertebrata</taxon>
        <taxon>Euteleostomi</taxon>
        <taxon>Mammalia</taxon>
        <taxon>Eutheria</taxon>
        <taxon>Euarchontoglires</taxon>
        <taxon>Glires</taxon>
        <taxon>Rodentia</taxon>
        <taxon>Myomorpha</taxon>
        <taxon>Muroidea</taxon>
        <taxon>Muridae</taxon>
        <taxon>Murinae</taxon>
        <taxon>Mus</taxon>
        <taxon>Mus</taxon>
    </lineage>
</organism>
<sequence length="219" mass="24282">MSCEGSRGTLRLLRLSRDSRKMAALTAEHFVALQSLLKASSKDVIRQLCQESFSSSCLDSESLLDKTCSSLSVPQGEAAQLLQALHHFTRLVAFRDLSSAEAILALFPENFHQNLKNLLTKIIVEHISTWRAEAQANQISLPRLLDLDWRVDIKTSSDNISRMAVPTCLLQMKIQEDPSLCGEKPSISAVTMELSKETLDTMLDGLGRIRDQLSAVANK</sequence>
<feature type="domain" description="COMM" evidence="4">
    <location>
        <begin position="143"/>
        <end position="217"/>
    </location>
</feature>
<dbReference type="InterPro" id="IPR048676">
    <property type="entry name" value="COMMD9_N"/>
</dbReference>
<dbReference type="AlphaFoldDB" id="A0A8C6GFS2"/>
<dbReference type="Pfam" id="PF20923">
    <property type="entry name" value="COMMD9_HN"/>
    <property type="match status" value="1"/>
</dbReference>
<dbReference type="PROSITE" id="PS51269">
    <property type="entry name" value="COMM"/>
    <property type="match status" value="1"/>
</dbReference>